<sequence>MPQRDISPRQRAWVVGCSVISAACTIVVGVLESNDVDERNEREKRSEYEQCLSEERERIAEEGSLLEPEDFCDIYGSP</sequence>
<name>A0A345XRT5_9ACTN</name>
<evidence type="ECO:0000313" key="3">
    <source>
        <dbReference type="Proteomes" id="UP000254425"/>
    </source>
</evidence>
<dbReference type="EMBL" id="CP031320">
    <property type="protein sequence ID" value="AXK34351.1"/>
    <property type="molecule type" value="Genomic_DNA"/>
</dbReference>
<organism evidence="2 3">
    <name type="scientific">Streptomyces armeniacus</name>
    <dbReference type="NCBI Taxonomy" id="83291"/>
    <lineage>
        <taxon>Bacteria</taxon>
        <taxon>Bacillati</taxon>
        <taxon>Actinomycetota</taxon>
        <taxon>Actinomycetes</taxon>
        <taxon>Kitasatosporales</taxon>
        <taxon>Streptomycetaceae</taxon>
        <taxon>Streptomyces</taxon>
    </lineage>
</organism>
<dbReference type="KEGG" id="sarm:DVA86_18555"/>
<evidence type="ECO:0000256" key="1">
    <source>
        <dbReference type="SAM" id="Phobius"/>
    </source>
</evidence>
<keyword evidence="3" id="KW-1185">Reference proteome</keyword>
<dbReference type="RefSeq" id="WP_208879734.1">
    <property type="nucleotide sequence ID" value="NZ_CP031320.1"/>
</dbReference>
<evidence type="ECO:0000313" key="2">
    <source>
        <dbReference type="EMBL" id="AXK34351.1"/>
    </source>
</evidence>
<keyword evidence="1" id="KW-0472">Membrane</keyword>
<feature type="transmembrane region" description="Helical" evidence="1">
    <location>
        <begin position="12"/>
        <end position="31"/>
    </location>
</feature>
<dbReference type="PROSITE" id="PS51257">
    <property type="entry name" value="PROKAR_LIPOPROTEIN"/>
    <property type="match status" value="1"/>
</dbReference>
<proteinExistence type="predicted"/>
<accession>A0A345XRT5</accession>
<keyword evidence="1" id="KW-0812">Transmembrane</keyword>
<dbReference type="AlphaFoldDB" id="A0A345XRT5"/>
<reference evidence="2 3" key="1">
    <citation type="submission" date="2018-07" db="EMBL/GenBank/DDBJ databases">
        <title>Draft genome of the type strain Streptomyces armeniacus ATCC 15676.</title>
        <authorList>
            <person name="Labana P."/>
            <person name="Gosse J.T."/>
            <person name="Boddy C.N."/>
        </authorList>
    </citation>
    <scope>NUCLEOTIDE SEQUENCE [LARGE SCALE GENOMIC DNA]</scope>
    <source>
        <strain evidence="2 3">ATCC 15676</strain>
    </source>
</reference>
<protein>
    <submittedName>
        <fullName evidence="2">Uncharacterized protein</fullName>
    </submittedName>
</protein>
<keyword evidence="1" id="KW-1133">Transmembrane helix</keyword>
<dbReference type="Proteomes" id="UP000254425">
    <property type="component" value="Chromosome"/>
</dbReference>
<gene>
    <name evidence="2" type="ORF">DVA86_18555</name>
</gene>